<keyword evidence="2" id="KW-1185">Reference proteome</keyword>
<evidence type="ECO:0000313" key="1">
    <source>
        <dbReference type="EMBL" id="KAJ4723436.1"/>
    </source>
</evidence>
<protein>
    <submittedName>
        <fullName evidence="1">Ribonuclease</fullName>
    </submittedName>
</protein>
<reference evidence="1 2" key="1">
    <citation type="journal article" date="2023" name="Science">
        <title>Complex scaffold remodeling in plant triterpene biosynthesis.</title>
        <authorList>
            <person name="De La Pena R."/>
            <person name="Hodgson H."/>
            <person name="Liu J.C."/>
            <person name="Stephenson M.J."/>
            <person name="Martin A.C."/>
            <person name="Owen C."/>
            <person name="Harkess A."/>
            <person name="Leebens-Mack J."/>
            <person name="Jimenez L.E."/>
            <person name="Osbourn A."/>
            <person name="Sattely E.S."/>
        </authorList>
    </citation>
    <scope>NUCLEOTIDE SEQUENCE [LARGE SCALE GENOMIC DNA]</scope>
    <source>
        <strain evidence="2">cv. JPN11</strain>
        <tissue evidence="1">Leaf</tissue>
    </source>
</reference>
<name>A0ACC1YJ22_MELAZ</name>
<sequence length="222" mass="25499">MKSSFAICSFLFAITCLAASRHATGFEFIVFEWPGSYCSAKHGCCYPKTGKPDKDFTIGGFWPDDLLNSRPTYCNNKTIFRVSQIQDLRKRLDKNWPSLRCPSRNSQSLWRHEWLKYGTCSDYTQRQYFETALKIKENVDILKILQNAGIEPNGNFYTYGAIYDAIQEAMIYMPSLMCNRDKLGNYQLFQIVMCGESDGRIHDCPALLPSNCGSNTFRFPSF</sequence>
<gene>
    <name evidence="1" type="ORF">OWV82_006810</name>
</gene>
<evidence type="ECO:0000313" key="2">
    <source>
        <dbReference type="Proteomes" id="UP001164539"/>
    </source>
</evidence>
<accession>A0ACC1YJ22</accession>
<proteinExistence type="predicted"/>
<organism evidence="1 2">
    <name type="scientific">Melia azedarach</name>
    <name type="common">Chinaberry tree</name>
    <dbReference type="NCBI Taxonomy" id="155640"/>
    <lineage>
        <taxon>Eukaryota</taxon>
        <taxon>Viridiplantae</taxon>
        <taxon>Streptophyta</taxon>
        <taxon>Embryophyta</taxon>
        <taxon>Tracheophyta</taxon>
        <taxon>Spermatophyta</taxon>
        <taxon>Magnoliopsida</taxon>
        <taxon>eudicotyledons</taxon>
        <taxon>Gunneridae</taxon>
        <taxon>Pentapetalae</taxon>
        <taxon>rosids</taxon>
        <taxon>malvids</taxon>
        <taxon>Sapindales</taxon>
        <taxon>Meliaceae</taxon>
        <taxon>Melia</taxon>
    </lineage>
</organism>
<dbReference type="Proteomes" id="UP001164539">
    <property type="component" value="Chromosome 3"/>
</dbReference>
<dbReference type="EMBL" id="CM051396">
    <property type="protein sequence ID" value="KAJ4723436.1"/>
    <property type="molecule type" value="Genomic_DNA"/>
</dbReference>
<comment type="caution">
    <text evidence="1">The sequence shown here is derived from an EMBL/GenBank/DDBJ whole genome shotgun (WGS) entry which is preliminary data.</text>
</comment>